<dbReference type="Proteomes" id="UP000314294">
    <property type="component" value="Unassembled WGS sequence"/>
</dbReference>
<evidence type="ECO:0000313" key="2">
    <source>
        <dbReference type="EMBL" id="TNN55356.1"/>
    </source>
</evidence>
<feature type="compositionally biased region" description="Low complexity" evidence="1">
    <location>
        <begin position="90"/>
        <end position="99"/>
    </location>
</feature>
<accession>A0A4Z2GPG6</accession>
<evidence type="ECO:0000256" key="1">
    <source>
        <dbReference type="SAM" id="MobiDB-lite"/>
    </source>
</evidence>
<proteinExistence type="predicted"/>
<dbReference type="AlphaFoldDB" id="A0A4Z2GPG6"/>
<comment type="caution">
    <text evidence="2">The sequence shown here is derived from an EMBL/GenBank/DDBJ whole genome shotgun (WGS) entry which is preliminary data.</text>
</comment>
<name>A0A4Z2GPG6_9TELE</name>
<dbReference type="EMBL" id="SRLO01000458">
    <property type="protein sequence ID" value="TNN55356.1"/>
    <property type="molecule type" value="Genomic_DNA"/>
</dbReference>
<gene>
    <name evidence="2" type="ORF">EYF80_034429</name>
</gene>
<protein>
    <submittedName>
        <fullName evidence="2">Uncharacterized protein</fullName>
    </submittedName>
</protein>
<keyword evidence="3" id="KW-1185">Reference proteome</keyword>
<feature type="compositionally biased region" description="Basic and acidic residues" evidence="1">
    <location>
        <begin position="38"/>
        <end position="51"/>
    </location>
</feature>
<sequence>MERVVAIATAAAAFGIRRLSAPLVLKAQSAMRPKVPGVRREGWDTLRDPRRATGAGRGRSARRSGADHEEDTLQRTQQRVIRRTMNPVGSSSSPSLSPPARRGLGHDFTFLLFLLHPTPLELLCNRKTTQPPRAMHRFVDQ</sequence>
<feature type="region of interest" description="Disordered" evidence="1">
    <location>
        <begin position="34"/>
        <end position="101"/>
    </location>
</feature>
<organism evidence="2 3">
    <name type="scientific">Liparis tanakae</name>
    <name type="common">Tanaka's snailfish</name>
    <dbReference type="NCBI Taxonomy" id="230148"/>
    <lineage>
        <taxon>Eukaryota</taxon>
        <taxon>Metazoa</taxon>
        <taxon>Chordata</taxon>
        <taxon>Craniata</taxon>
        <taxon>Vertebrata</taxon>
        <taxon>Euteleostomi</taxon>
        <taxon>Actinopterygii</taxon>
        <taxon>Neopterygii</taxon>
        <taxon>Teleostei</taxon>
        <taxon>Neoteleostei</taxon>
        <taxon>Acanthomorphata</taxon>
        <taxon>Eupercaria</taxon>
        <taxon>Perciformes</taxon>
        <taxon>Cottioidei</taxon>
        <taxon>Cottales</taxon>
        <taxon>Liparidae</taxon>
        <taxon>Liparis</taxon>
    </lineage>
</organism>
<reference evidence="2 3" key="1">
    <citation type="submission" date="2019-03" db="EMBL/GenBank/DDBJ databases">
        <title>First draft genome of Liparis tanakae, snailfish: a comprehensive survey of snailfish specific genes.</title>
        <authorList>
            <person name="Kim W."/>
            <person name="Song I."/>
            <person name="Jeong J.-H."/>
            <person name="Kim D."/>
            <person name="Kim S."/>
            <person name="Ryu S."/>
            <person name="Song J.Y."/>
            <person name="Lee S.K."/>
        </authorList>
    </citation>
    <scope>NUCLEOTIDE SEQUENCE [LARGE SCALE GENOMIC DNA]</scope>
    <source>
        <tissue evidence="2">Muscle</tissue>
    </source>
</reference>
<feature type="compositionally biased region" description="Basic and acidic residues" evidence="1">
    <location>
        <begin position="64"/>
        <end position="73"/>
    </location>
</feature>
<evidence type="ECO:0000313" key="3">
    <source>
        <dbReference type="Proteomes" id="UP000314294"/>
    </source>
</evidence>